<comment type="caution">
    <text evidence="1">The sequence shown here is derived from an EMBL/GenBank/DDBJ whole genome shotgun (WGS) entry which is preliminary data.</text>
</comment>
<dbReference type="AlphaFoldDB" id="A0A085GG17"/>
<evidence type="ECO:0000313" key="2">
    <source>
        <dbReference type="Proteomes" id="UP000028653"/>
    </source>
</evidence>
<sequence length="41" mass="4643">MTLSGMDYLMFINILGARSNYRNKPSQAAVEQLLTVNKPAW</sequence>
<dbReference type="Proteomes" id="UP000028653">
    <property type="component" value="Unassembled WGS sequence"/>
</dbReference>
<proteinExistence type="predicted"/>
<evidence type="ECO:0000313" key="1">
    <source>
        <dbReference type="EMBL" id="KFC82662.1"/>
    </source>
</evidence>
<gene>
    <name evidence="1" type="ORF">GBAG_1025</name>
</gene>
<dbReference type="EMBL" id="JMPI01000022">
    <property type="protein sequence ID" value="KFC82662.1"/>
    <property type="molecule type" value="Genomic_DNA"/>
</dbReference>
<accession>A0A085GG17</accession>
<name>A0A085GG17_9ENTR</name>
<keyword evidence="2" id="KW-1185">Reference proteome</keyword>
<organism evidence="1 2">
    <name type="scientific">Buttiauxella agrestis ATCC 33320</name>
    <dbReference type="NCBI Taxonomy" id="1006004"/>
    <lineage>
        <taxon>Bacteria</taxon>
        <taxon>Pseudomonadati</taxon>
        <taxon>Pseudomonadota</taxon>
        <taxon>Gammaproteobacteria</taxon>
        <taxon>Enterobacterales</taxon>
        <taxon>Enterobacteriaceae</taxon>
        <taxon>Buttiauxella</taxon>
    </lineage>
</organism>
<protein>
    <submittedName>
        <fullName evidence="1">Uncharacterized protein</fullName>
    </submittedName>
</protein>
<reference evidence="1 2" key="1">
    <citation type="submission" date="2014-05" db="EMBL/GenBank/DDBJ databases">
        <title>ATOL: Assembling a taxonomically balanced genome-scale reconstruction of the evolutionary history of the Enterobacteriaceae.</title>
        <authorList>
            <person name="Plunkett G.III."/>
            <person name="Neeno-Eckwall E.C."/>
            <person name="Glasner J.D."/>
            <person name="Perna N.T."/>
        </authorList>
    </citation>
    <scope>NUCLEOTIDE SEQUENCE [LARGE SCALE GENOMIC DNA]</scope>
    <source>
        <strain evidence="1 2">ATCC 33320</strain>
    </source>
</reference>